<sequence>MGSNFEVRNSLSVMWSKSMAPGSSTVSMSLKLG</sequence>
<dbReference type="EMBL" id="CH476732">
    <property type="protein sequence ID" value="EIE75439.1"/>
    <property type="molecule type" value="Genomic_DNA"/>
</dbReference>
<evidence type="ECO:0000313" key="3">
    <source>
        <dbReference type="Proteomes" id="UP000009138"/>
    </source>
</evidence>
<dbReference type="EMBL" id="CH476732">
    <property type="protein sequence ID" value="EIE75435.1"/>
    <property type="molecule type" value="Genomic_DNA"/>
</dbReference>
<dbReference type="AlphaFoldDB" id="I1BGV5"/>
<dbReference type="GeneID" id="93607111"/>
<dbReference type="VEuPathDB" id="FungiDB:RO3G_00139"/>
<gene>
    <name evidence="1" type="ORF">RO3G_00139</name>
    <name evidence="2" type="ORF">RO3G_00143</name>
</gene>
<proteinExistence type="predicted"/>
<dbReference type="RefSeq" id="XP_067510831.1">
    <property type="nucleotide sequence ID" value="XM_067654730.1"/>
</dbReference>
<dbReference type="Proteomes" id="UP000009138">
    <property type="component" value="Unassembled WGS sequence"/>
</dbReference>
<reference evidence="1 3" key="1">
    <citation type="journal article" date="2009" name="PLoS Genet.">
        <title>Genomic analysis of the basal lineage fungus Rhizopus oryzae reveals a whole-genome duplication.</title>
        <authorList>
            <person name="Ma L.-J."/>
            <person name="Ibrahim A.S."/>
            <person name="Skory C."/>
            <person name="Grabherr M.G."/>
            <person name="Burger G."/>
            <person name="Butler M."/>
            <person name="Elias M."/>
            <person name="Idnurm A."/>
            <person name="Lang B.F."/>
            <person name="Sone T."/>
            <person name="Abe A."/>
            <person name="Calvo S.E."/>
            <person name="Corrochano L.M."/>
            <person name="Engels R."/>
            <person name="Fu J."/>
            <person name="Hansberg W."/>
            <person name="Kim J.-M."/>
            <person name="Kodira C.D."/>
            <person name="Koehrsen M.J."/>
            <person name="Liu B."/>
            <person name="Miranda-Saavedra D."/>
            <person name="O'Leary S."/>
            <person name="Ortiz-Castellanos L."/>
            <person name="Poulter R."/>
            <person name="Rodriguez-Romero J."/>
            <person name="Ruiz-Herrera J."/>
            <person name="Shen Y.-Q."/>
            <person name="Zeng Q."/>
            <person name="Galagan J."/>
            <person name="Birren B.W."/>
            <person name="Cuomo C.A."/>
            <person name="Wickes B.L."/>
        </authorList>
    </citation>
    <scope>NUCLEOTIDE SEQUENCE [LARGE SCALE GENOMIC DNA]</scope>
    <source>
        <strain evidence="1">RA 99-880</strain>
        <strain evidence="3">RA 99-880 / ATCC MYA-4621 / FGSC 9543 / NRRL 43880</strain>
    </source>
</reference>
<evidence type="ECO:0000313" key="2">
    <source>
        <dbReference type="EMBL" id="EIE75439.1"/>
    </source>
</evidence>
<dbReference type="InParanoid" id="I1BGV5"/>
<dbReference type="VEuPathDB" id="FungiDB:RO3G_00143"/>
<evidence type="ECO:0000313" key="1">
    <source>
        <dbReference type="EMBL" id="EIE75435.1"/>
    </source>
</evidence>
<reference evidence="1" key="2">
    <citation type="submission" date="2012-04" db="EMBL/GenBank/DDBJ databases">
        <title>Annotation of the Rhizopus oryzae genome.</title>
        <authorList>
            <consortium name="The Broad Institute Genome Sequencing Platform"/>
            <person name="Birren B."/>
            <person name="Lander E."/>
            <person name="Galagan J."/>
            <person name="Nusbaum C."/>
            <person name="Devon K."/>
            <person name="Ma L.-J."/>
            <person name="Jaffe D."/>
            <person name="Butler J."/>
            <person name="Alvarez P."/>
            <person name="Gnerre S."/>
            <person name="Grabherr M."/>
            <person name="Kleber M."/>
            <person name="Mauceli E."/>
            <person name="Brockman W."/>
            <person name="Rounsley S."/>
            <person name="Young S."/>
            <person name="LaButti K."/>
            <person name="Pushparaj V."/>
            <person name="DeCaprio D."/>
            <person name="Crawford M."/>
            <person name="Koehrsen M."/>
            <person name="Engels R."/>
            <person name="Montgomery P."/>
            <person name="Pearson M."/>
            <person name="Howarth C."/>
            <person name="Larson L."/>
            <person name="Luoma S."/>
            <person name="White J."/>
            <person name="O'Leary S."/>
            <person name="Kodira C."/>
            <person name="Zeng Q."/>
            <person name="Yandava C."/>
            <person name="Alvarado L."/>
            <person name="Skory C.D."/>
            <person name="Ibrahim A."/>
            <person name="Lang F."/>
            <person name="Wickes B.L."/>
            <person name="Liu B."/>
        </authorList>
    </citation>
    <scope>NUCLEOTIDE SEQUENCE</scope>
    <source>
        <strain evidence="1">RA 99-880</strain>
    </source>
</reference>
<organism evidence="1 3">
    <name type="scientific">Rhizopus delemar (strain RA 99-880 / ATCC MYA-4621 / FGSC 9543 / NRRL 43880)</name>
    <name type="common">Mucormycosis agent</name>
    <name type="synonym">Rhizopus arrhizus var. delemar</name>
    <dbReference type="NCBI Taxonomy" id="246409"/>
    <lineage>
        <taxon>Eukaryota</taxon>
        <taxon>Fungi</taxon>
        <taxon>Fungi incertae sedis</taxon>
        <taxon>Mucoromycota</taxon>
        <taxon>Mucoromycotina</taxon>
        <taxon>Mucoromycetes</taxon>
        <taxon>Mucorales</taxon>
        <taxon>Mucorineae</taxon>
        <taxon>Rhizopodaceae</taxon>
        <taxon>Rhizopus</taxon>
    </lineage>
</organism>
<accession>I1BGV5</accession>
<keyword evidence="3" id="KW-1185">Reference proteome</keyword>
<protein>
    <submittedName>
        <fullName evidence="1">Uncharacterized protein</fullName>
    </submittedName>
</protein>
<name>I1BGV5_RHIO9</name>